<protein>
    <recommendedName>
        <fullName evidence="2">Indoleacetamide hydrolase</fullName>
    </recommendedName>
</protein>
<dbReference type="InterPro" id="IPR023631">
    <property type="entry name" value="Amidase_dom"/>
</dbReference>
<accession>A0A2P7RZJ3</accession>
<dbReference type="Proteomes" id="UP000240653">
    <property type="component" value="Unassembled WGS sequence"/>
</dbReference>
<dbReference type="NCBIfam" id="NF005686">
    <property type="entry name" value="PRK07486.1"/>
    <property type="match status" value="1"/>
</dbReference>
<feature type="domain" description="Amidase" evidence="3">
    <location>
        <begin position="38"/>
        <end position="468"/>
    </location>
</feature>
<dbReference type="InterPro" id="IPR020556">
    <property type="entry name" value="Amidase_CS"/>
</dbReference>
<dbReference type="AlphaFoldDB" id="A0A2P7RZJ3"/>
<dbReference type="OrthoDB" id="9814821at2"/>
<evidence type="ECO:0000313" key="5">
    <source>
        <dbReference type="Proteomes" id="UP000240653"/>
    </source>
</evidence>
<proteinExistence type="predicted"/>
<dbReference type="PANTHER" id="PTHR11895:SF76">
    <property type="entry name" value="INDOLEACETAMIDE HYDROLASE"/>
    <property type="match status" value="1"/>
</dbReference>
<evidence type="ECO:0000256" key="1">
    <source>
        <dbReference type="ARBA" id="ARBA00003871"/>
    </source>
</evidence>
<name>A0A2P7RZJ3_9HYPH</name>
<dbReference type="Pfam" id="PF01425">
    <property type="entry name" value="Amidase"/>
    <property type="match status" value="1"/>
</dbReference>
<organism evidence="4 5">
    <name type="scientific">Pseudaminobacter soli</name>
    <name type="common">ex Li et al. 2025</name>
    <dbReference type="NCBI Taxonomy" id="1295366"/>
    <lineage>
        <taxon>Bacteria</taxon>
        <taxon>Pseudomonadati</taxon>
        <taxon>Pseudomonadota</taxon>
        <taxon>Alphaproteobacteria</taxon>
        <taxon>Hyphomicrobiales</taxon>
        <taxon>Phyllobacteriaceae</taxon>
        <taxon>Pseudaminobacter</taxon>
    </lineage>
</organism>
<dbReference type="Gene3D" id="3.90.1300.10">
    <property type="entry name" value="Amidase signature (AS) domain"/>
    <property type="match status" value="1"/>
</dbReference>
<evidence type="ECO:0000256" key="2">
    <source>
        <dbReference type="ARBA" id="ARBA00021874"/>
    </source>
</evidence>
<dbReference type="PROSITE" id="PS00571">
    <property type="entry name" value="AMIDASES"/>
    <property type="match status" value="1"/>
</dbReference>
<comment type="function">
    <text evidence="1">Hydrolyzes indole-3-acetamide (IAM) into indole-3-acetic acid (IAA).</text>
</comment>
<evidence type="ECO:0000259" key="3">
    <source>
        <dbReference type="Pfam" id="PF01425"/>
    </source>
</evidence>
<dbReference type="RefSeq" id="WP_106727057.1">
    <property type="nucleotide sequence ID" value="NZ_PXYL01000023.1"/>
</dbReference>
<keyword evidence="5" id="KW-1185">Reference proteome</keyword>
<evidence type="ECO:0000313" key="4">
    <source>
        <dbReference type="EMBL" id="PSJ55624.1"/>
    </source>
</evidence>
<dbReference type="SUPFAM" id="SSF75304">
    <property type="entry name" value="Amidase signature (AS) enzymes"/>
    <property type="match status" value="1"/>
</dbReference>
<sequence length="484" mass="51694">MTARPTSKHDLPPTGEICRMSAVELVEKIKARQLSVREVATAFLDRIDAVNPKVNAIVSLRDRADILAEADAADSALAKGATPGPLHGLPIAIKDLALTRGLKTTFGSPIFADFVPDEDDFFVERMRAAGAIFIGKTNTPEFGLGSNTYNNVFGATLNAFDPSLTAGGSSGGAAVALALDMVPVADGSDFGGSLRNPAAFNNVYGLRPSQGLVPGGPMNEVFHSQIGLEGPMARNVRDMALLLDVQAGHDARAPLSHSGEASHLDGLGTKPKGGRIAWFGDLGGHLPVEPGILELCEAGLRRFADVGFVAEPVVPDFDFNELWRAFVTLRQATSGCELKAHFDNPARRDLLKPEAVWEVEGAMRLTAVQVHAASTVRSKWYRTLLKLFERFDLLALPTAQVFPFPVGKHWPKEVAGRAMDSYHRWMEVSAYASLAGCPAVNVPVGFDAQGRPMGMQLIGRPRGDLALLQAAAAYETVLPWAAGA</sequence>
<keyword evidence="4" id="KW-0378">Hydrolase</keyword>
<dbReference type="InterPro" id="IPR036928">
    <property type="entry name" value="AS_sf"/>
</dbReference>
<dbReference type="InterPro" id="IPR000120">
    <property type="entry name" value="Amidase"/>
</dbReference>
<dbReference type="EMBL" id="PXYL01000023">
    <property type="protein sequence ID" value="PSJ55624.1"/>
    <property type="molecule type" value="Genomic_DNA"/>
</dbReference>
<comment type="caution">
    <text evidence="4">The sequence shown here is derived from an EMBL/GenBank/DDBJ whole genome shotgun (WGS) entry which is preliminary data.</text>
</comment>
<dbReference type="GO" id="GO:0016787">
    <property type="term" value="F:hydrolase activity"/>
    <property type="evidence" value="ECO:0007669"/>
    <property type="project" value="UniProtKB-KW"/>
</dbReference>
<dbReference type="PANTHER" id="PTHR11895">
    <property type="entry name" value="TRANSAMIDASE"/>
    <property type="match status" value="1"/>
</dbReference>
<gene>
    <name evidence="4" type="ORF">C7I85_26610</name>
</gene>
<reference evidence="4 5" key="1">
    <citation type="submission" date="2018-03" db="EMBL/GenBank/DDBJ databases">
        <title>The draft genome of Mesorhizobium soli JCM 19897.</title>
        <authorList>
            <person name="Li L."/>
            <person name="Liu L."/>
            <person name="Liang L."/>
            <person name="Wang T."/>
            <person name="Zhang X."/>
        </authorList>
    </citation>
    <scope>NUCLEOTIDE SEQUENCE [LARGE SCALE GENOMIC DNA]</scope>
    <source>
        <strain evidence="4 5">JCM 19897</strain>
    </source>
</reference>